<sequence>MSKRLNLKELIPESYQILLQMSQFVANSGVDKLQQELIKIRASQINGCAYCMNLHSEETLKLGENPKRLHVLSAWREAKDWFSNEDQVILKITEEITLISNHGLSDTTYQEAVELFGELMTAKIIISVININALNRVGVSLNMHPL</sequence>
<feature type="domain" description="Carboxymuconolactone decarboxylase-like" evidence="1">
    <location>
        <begin position="12"/>
        <end position="85"/>
    </location>
</feature>
<dbReference type="PANTHER" id="PTHR34846:SF10">
    <property type="entry name" value="CYTOPLASMIC PROTEIN"/>
    <property type="match status" value="1"/>
</dbReference>
<evidence type="ECO:0000313" key="2">
    <source>
        <dbReference type="EMBL" id="SDG25210.1"/>
    </source>
</evidence>
<dbReference type="InterPro" id="IPR004675">
    <property type="entry name" value="AhpD_core"/>
</dbReference>
<dbReference type="GO" id="GO:0051920">
    <property type="term" value="F:peroxiredoxin activity"/>
    <property type="evidence" value="ECO:0007669"/>
    <property type="project" value="InterPro"/>
</dbReference>
<reference evidence="3" key="1">
    <citation type="submission" date="2016-10" db="EMBL/GenBank/DDBJ databases">
        <authorList>
            <person name="Varghese N."/>
            <person name="Submissions S."/>
        </authorList>
    </citation>
    <scope>NUCLEOTIDE SEQUENCE [LARGE SCALE GENOMIC DNA]</scope>
    <source>
        <strain evidence="3">DSM 19684</strain>
    </source>
</reference>
<dbReference type="InterPro" id="IPR029032">
    <property type="entry name" value="AhpD-like"/>
</dbReference>
<keyword evidence="2" id="KW-0575">Peroxidase</keyword>
<gene>
    <name evidence="2" type="ORF">SAMN05421825_3046</name>
</gene>
<keyword evidence="3" id="KW-1185">Reference proteome</keyword>
<dbReference type="OrthoDB" id="9801997at2"/>
<dbReference type="Pfam" id="PF02627">
    <property type="entry name" value="CMD"/>
    <property type="match status" value="1"/>
</dbReference>
<protein>
    <submittedName>
        <fullName evidence="2">Alkylhydroperoxidase AhpD family core domain-containing protein</fullName>
    </submittedName>
</protein>
<dbReference type="EMBL" id="FNBH01000003">
    <property type="protein sequence ID" value="SDG25210.1"/>
    <property type="molecule type" value="Genomic_DNA"/>
</dbReference>
<evidence type="ECO:0000259" key="1">
    <source>
        <dbReference type="Pfam" id="PF02627"/>
    </source>
</evidence>
<dbReference type="InterPro" id="IPR003779">
    <property type="entry name" value="CMD-like"/>
</dbReference>
<name>A0A1G7SSF6_9FLAO</name>
<dbReference type="PANTHER" id="PTHR34846">
    <property type="entry name" value="4-CARBOXYMUCONOLACTONE DECARBOXYLASE FAMILY PROTEIN (AFU_ORTHOLOGUE AFUA_6G11590)"/>
    <property type="match status" value="1"/>
</dbReference>
<dbReference type="STRING" id="454006.SAMN05421825_3046"/>
<keyword evidence="2" id="KW-0560">Oxidoreductase</keyword>
<evidence type="ECO:0000313" key="3">
    <source>
        <dbReference type="Proteomes" id="UP000199203"/>
    </source>
</evidence>
<proteinExistence type="predicted"/>
<organism evidence="2 3">
    <name type="scientific">Epilithonimonas hungarica</name>
    <dbReference type="NCBI Taxonomy" id="454006"/>
    <lineage>
        <taxon>Bacteria</taxon>
        <taxon>Pseudomonadati</taxon>
        <taxon>Bacteroidota</taxon>
        <taxon>Flavobacteriia</taxon>
        <taxon>Flavobacteriales</taxon>
        <taxon>Weeksellaceae</taxon>
        <taxon>Chryseobacterium group</taxon>
        <taxon>Epilithonimonas</taxon>
    </lineage>
</organism>
<dbReference type="NCBIfam" id="TIGR00778">
    <property type="entry name" value="ahpD_dom"/>
    <property type="match status" value="1"/>
</dbReference>
<dbReference type="RefSeq" id="WP_089874252.1">
    <property type="nucleotide sequence ID" value="NZ_FNBH01000003.1"/>
</dbReference>
<accession>A0A1G7SSF6</accession>
<dbReference type="Proteomes" id="UP000199203">
    <property type="component" value="Unassembled WGS sequence"/>
</dbReference>
<dbReference type="AlphaFoldDB" id="A0A1G7SSF6"/>
<dbReference type="Gene3D" id="1.20.1290.10">
    <property type="entry name" value="AhpD-like"/>
    <property type="match status" value="1"/>
</dbReference>
<dbReference type="SUPFAM" id="SSF69118">
    <property type="entry name" value="AhpD-like"/>
    <property type="match status" value="1"/>
</dbReference>